<dbReference type="PANTHER" id="PTHR32294">
    <property type="entry name" value="DNA POLYMERASE III SUBUNIT ALPHA"/>
    <property type="match status" value="1"/>
</dbReference>
<evidence type="ECO:0000256" key="5">
    <source>
        <dbReference type="SAM" id="Coils"/>
    </source>
</evidence>
<organism evidence="9">
    <name type="scientific">Siphoviridae sp. ctqPo10</name>
    <dbReference type="NCBI Taxonomy" id="2827948"/>
    <lineage>
        <taxon>Viruses</taxon>
        <taxon>Duplodnaviria</taxon>
        <taxon>Heunggongvirae</taxon>
        <taxon>Uroviricota</taxon>
        <taxon>Caudoviricetes</taxon>
    </lineage>
</organism>
<dbReference type="EMBL" id="BK032682">
    <property type="protein sequence ID" value="DAF54591.1"/>
    <property type="molecule type" value="Genomic_DNA"/>
</dbReference>
<evidence type="ECO:0000259" key="7">
    <source>
        <dbReference type="Pfam" id="PF07733"/>
    </source>
</evidence>
<dbReference type="InterPro" id="IPR004805">
    <property type="entry name" value="DnaE2/DnaE/PolC"/>
</dbReference>
<evidence type="ECO:0000256" key="3">
    <source>
        <dbReference type="ARBA" id="ARBA00022705"/>
    </source>
</evidence>
<dbReference type="Pfam" id="PF02811">
    <property type="entry name" value="PHP"/>
    <property type="match status" value="1"/>
</dbReference>
<evidence type="ECO:0000313" key="9">
    <source>
        <dbReference type="EMBL" id="DAF54591.1"/>
    </source>
</evidence>
<dbReference type="Gene3D" id="3.20.20.140">
    <property type="entry name" value="Metal-dependent hydrolases"/>
    <property type="match status" value="1"/>
</dbReference>
<dbReference type="SUPFAM" id="SSF89550">
    <property type="entry name" value="PHP domain-like"/>
    <property type="match status" value="1"/>
</dbReference>
<dbReference type="GO" id="GO:0008408">
    <property type="term" value="F:3'-5' exonuclease activity"/>
    <property type="evidence" value="ECO:0007669"/>
    <property type="project" value="InterPro"/>
</dbReference>
<feature type="domain" description="Bacterial DNA polymerase III alpha subunit NTPase" evidence="7">
    <location>
        <begin position="340"/>
        <end position="602"/>
    </location>
</feature>
<keyword evidence="3" id="KW-0235">DNA replication</keyword>
<dbReference type="InterPro" id="IPR040982">
    <property type="entry name" value="DNA_pol3_finger"/>
</dbReference>
<sequence>MQNYHKHTSYSNVLVTDCAASYEEYIQRAVELGQNVISSVEHGYQGNYYVPYELVQKHNDKLLKDVESGLLTKEQFEKKKLKFVFGAEAYWVKDRLAEYSKIDKKTGKEIPNEFVKDRTNCHIILLAKNEEGRRDINEILSVASIDGFYGQPRIDINLLLHVKPENIMVTTACLKYWAYNDIDEITEKLYRHFKDNFFLEIQYHNTDIQKKINKRIIDLHDKFGIKLILGCDSHYIYPDQYKERDNYLEARGITYDEDEQGWYMDYPDEQEARRRLKEQGILTDEQIDECIKNTDILLDFDDIVLNKNIKLPKNYLFNGEWVGDKSQEWRDTTLHNLVYSKWNEIKNTVSPERYKEYKDGIEYELNAIIDTKMADYFLIDYELVKTGVENGGIITKTGRGSGVSYYVNSLLGFSNIDRFISPVKLYPDRFISKTRILKTKSLPDLDLNLGTPEIFADAQIKVMGEGHAYPMISYKPLQVSSAFKLYAKSQGLDFEISNEITSQIKEYEKALKNAEDDMKDSIDLYTFVDKKYKSYIDESKKYRGIINSKSQAPCGYLIYDGDIKREVGLIRCKSEATKKEVITTVIDGMVAENYKFVKNDLLKVDIWLTINNIFKEAGVKTPTVPEMTKLIENDKKTWDVYSSGYTLGINQCESSFGVQCCKKYKPQNMMELTSLVAALRPGFKTQLNNFLNRLPYTTGVTELDNLLKDSFHYMMYQESIMTYLGWLGIEQTETYAIIKKISKKKFKEKELAELKAKLLKGWVKNVGSENGFEKTWEIIEAASKYSFNASHALSYGFDSVYGAYCKAHYPYEFYAVMMQHYSDKGDKDKVSAYKKEMFEYAKIRVGSYKFGLDNRKFSIDKNNGCINPSLSSIKNFSTVIANTLYKLGKDSYSNLSDLFVCLKTNGIADSRIKDLINIDYFSDYGDIKYLLNYFDIFMKFYNNKKYLSQFKKDKAFEFGIDFDVLRKHCGSETVKTFMKIDSKAIIDELAGNFDEKVSLKEKLLSRYEVLGYMDIVDKKYAGYCFVEDLNVDYSPKVKLYALANGNTIPVKISKKIFKQNPVKRGDIVKVTNQHKEPKKKKIDGQWQKIDEQEWWVTEYQIC</sequence>
<evidence type="ECO:0000259" key="6">
    <source>
        <dbReference type="Pfam" id="PF02811"/>
    </source>
</evidence>
<protein>
    <submittedName>
        <fullName evidence="9">DNA-directed DNA polymerase</fullName>
    </submittedName>
</protein>
<feature type="domain" description="DNA polymerase III alpha subunit finger" evidence="8">
    <location>
        <begin position="626"/>
        <end position="765"/>
    </location>
</feature>
<keyword evidence="5" id="KW-0175">Coiled coil</keyword>
<keyword evidence="1" id="KW-0808">Transferase</keyword>
<name>A0A8S5SV87_9CAUD</name>
<keyword evidence="4 9" id="KW-0239">DNA-directed DNA polymerase</keyword>
<dbReference type="InterPro" id="IPR004013">
    <property type="entry name" value="PHP_dom"/>
</dbReference>
<evidence type="ECO:0000256" key="2">
    <source>
        <dbReference type="ARBA" id="ARBA00022695"/>
    </source>
</evidence>
<evidence type="ECO:0000259" key="8">
    <source>
        <dbReference type="Pfam" id="PF17657"/>
    </source>
</evidence>
<dbReference type="InterPro" id="IPR011708">
    <property type="entry name" value="DNA_pol3_alpha_NTPase_dom"/>
</dbReference>
<reference evidence="9" key="1">
    <citation type="journal article" date="2021" name="Proc. Natl. Acad. Sci. U.S.A.">
        <title>A Catalog of Tens of Thousands of Viruses from Human Metagenomes Reveals Hidden Associations with Chronic Diseases.</title>
        <authorList>
            <person name="Tisza M.J."/>
            <person name="Buck C.B."/>
        </authorList>
    </citation>
    <scope>NUCLEOTIDE SEQUENCE</scope>
    <source>
        <strain evidence="9">CtqPo10</strain>
    </source>
</reference>
<evidence type="ECO:0000256" key="1">
    <source>
        <dbReference type="ARBA" id="ARBA00022679"/>
    </source>
</evidence>
<keyword evidence="2" id="KW-0548">Nucleotidyltransferase</keyword>
<dbReference type="Pfam" id="PF07733">
    <property type="entry name" value="DNA_pol3_alpha"/>
    <property type="match status" value="1"/>
</dbReference>
<dbReference type="PANTHER" id="PTHR32294:SF0">
    <property type="entry name" value="DNA POLYMERASE III SUBUNIT ALPHA"/>
    <property type="match status" value="1"/>
</dbReference>
<accession>A0A8S5SV87</accession>
<dbReference type="InterPro" id="IPR016195">
    <property type="entry name" value="Pol/histidinol_Pase-like"/>
</dbReference>
<feature type="coiled-coil region" evidence="5">
    <location>
        <begin position="497"/>
        <end position="524"/>
    </location>
</feature>
<feature type="domain" description="PHP" evidence="6">
    <location>
        <begin position="4"/>
        <end position="204"/>
    </location>
</feature>
<dbReference type="Pfam" id="PF17657">
    <property type="entry name" value="DNA_pol3_finger"/>
    <property type="match status" value="1"/>
</dbReference>
<dbReference type="GO" id="GO:0006260">
    <property type="term" value="P:DNA replication"/>
    <property type="evidence" value="ECO:0007669"/>
    <property type="project" value="UniProtKB-KW"/>
</dbReference>
<proteinExistence type="predicted"/>
<evidence type="ECO:0000256" key="4">
    <source>
        <dbReference type="ARBA" id="ARBA00022932"/>
    </source>
</evidence>
<dbReference type="GO" id="GO:0003887">
    <property type="term" value="F:DNA-directed DNA polymerase activity"/>
    <property type="evidence" value="ECO:0007669"/>
    <property type="project" value="UniProtKB-KW"/>
</dbReference>